<reference evidence="1 2" key="1">
    <citation type="submission" date="2024-09" db="EMBL/GenBank/DDBJ databases">
        <title>Laminarin stimulates single cell rates of sulfate reduction while oxygen inhibits transcriptomic activity in coastal marine sediment.</title>
        <authorList>
            <person name="Lindsay M."/>
            <person name="Orcutt B."/>
            <person name="Emerson D."/>
            <person name="Stepanauskas R."/>
            <person name="D'Angelo T."/>
        </authorList>
    </citation>
    <scope>NUCLEOTIDE SEQUENCE [LARGE SCALE GENOMIC DNA]</scope>
    <source>
        <strain evidence="1">SAG AM-311-K15</strain>
    </source>
</reference>
<dbReference type="InterPro" id="IPR008949">
    <property type="entry name" value="Isoprenoid_synthase_dom_sf"/>
</dbReference>
<dbReference type="SFLD" id="SFLDS00005">
    <property type="entry name" value="Isoprenoid_Synthase_Type_I"/>
    <property type="match status" value="1"/>
</dbReference>
<dbReference type="Gene3D" id="1.10.600.10">
    <property type="entry name" value="Farnesyl Diphosphate Synthase"/>
    <property type="match status" value="1"/>
</dbReference>
<accession>A0ABV6YSH4</accession>
<sequence>MTSQTRYCLEMLPRVSRTFAPAIRILPRGLKIPVTVAYLLFRVADTIEDCDALSVPQKGELLDAYARIFHEAGSDELYQFNAKLDILPCRSHDEQLVHNLPEVLTVFHTFSKPLQTHIAFWVIEMSRGMRKYAQSAKKVRPSFLRTMKELDEYTYYVAGTVGYLLTELFSYYSRKITPSAKEKMDRLAESFGKGLQMVNIIRDMTSDLKRGQSYIPDELLQKYRLNRQSIYDQENADRVEEMLNELIRNAVKYLDQALDYILLIPKEEKRIRLFCILPLFWALRTLQKIQQNTLALLENDKIKVSRCMIHKEFIVALIHIFSNRLLFSYYVHIRKQFNSLLLTPLSSKALSQQ</sequence>
<proteinExistence type="predicted"/>
<evidence type="ECO:0000313" key="2">
    <source>
        <dbReference type="Proteomes" id="UP001594351"/>
    </source>
</evidence>
<dbReference type="Proteomes" id="UP001594351">
    <property type="component" value="Unassembled WGS sequence"/>
</dbReference>
<dbReference type="PANTHER" id="PTHR11626">
    <property type="entry name" value="FARNESYL-DIPHOSPHATE FARNESYLTRANSFERASE"/>
    <property type="match status" value="1"/>
</dbReference>
<organism evidence="1 2">
    <name type="scientific">candidate division CSSED10-310 bacterium</name>
    <dbReference type="NCBI Taxonomy" id="2855610"/>
    <lineage>
        <taxon>Bacteria</taxon>
        <taxon>Bacteria division CSSED10-310</taxon>
    </lineage>
</organism>
<evidence type="ECO:0000313" key="1">
    <source>
        <dbReference type="EMBL" id="MFC1849142.1"/>
    </source>
</evidence>
<comment type="caution">
    <text evidence="1">The sequence shown here is derived from an EMBL/GenBank/DDBJ whole genome shotgun (WGS) entry which is preliminary data.</text>
</comment>
<dbReference type="SFLD" id="SFLDG01018">
    <property type="entry name" value="Squalene/Phytoene_Synthase_Lik"/>
    <property type="match status" value="1"/>
</dbReference>
<name>A0ABV6YSH4_UNCC1</name>
<keyword evidence="2" id="KW-1185">Reference proteome</keyword>
<gene>
    <name evidence="1" type="ORF">ACFL27_02935</name>
</gene>
<dbReference type="InterPro" id="IPR044844">
    <property type="entry name" value="Trans_IPPS_euk-type"/>
</dbReference>
<dbReference type="EMBL" id="JBHPBY010000023">
    <property type="protein sequence ID" value="MFC1849142.1"/>
    <property type="molecule type" value="Genomic_DNA"/>
</dbReference>
<dbReference type="PANTHER" id="PTHR11626:SF2">
    <property type="entry name" value="SQUALENE SYNTHASE"/>
    <property type="match status" value="1"/>
</dbReference>
<dbReference type="Pfam" id="PF00494">
    <property type="entry name" value="SQS_PSY"/>
    <property type="match status" value="1"/>
</dbReference>
<dbReference type="InterPro" id="IPR002060">
    <property type="entry name" value="Squ/phyt_synthse"/>
</dbReference>
<protein>
    <submittedName>
        <fullName evidence="1">Phytoene/squalene synthase family protein</fullName>
    </submittedName>
</protein>
<dbReference type="SUPFAM" id="SSF48576">
    <property type="entry name" value="Terpenoid synthases"/>
    <property type="match status" value="1"/>
</dbReference>